<dbReference type="STRING" id="1123062.SAMN02745775_102535"/>
<reference evidence="1 2" key="1">
    <citation type="submission" date="2016-10" db="EMBL/GenBank/DDBJ databases">
        <authorList>
            <person name="de Groot N.N."/>
        </authorList>
    </citation>
    <scope>NUCLEOTIDE SEQUENCE [LARGE SCALE GENOMIC DNA]</scope>
    <source>
        <strain evidence="1 2">DSM 19981</strain>
    </source>
</reference>
<protein>
    <recommendedName>
        <fullName evidence="3">Tellurite resistance protein TerB</fullName>
    </recommendedName>
</protein>
<proteinExistence type="predicted"/>
<organism evidence="1 2">
    <name type="scientific">Falsiroseomonas stagni DSM 19981</name>
    <dbReference type="NCBI Taxonomy" id="1123062"/>
    <lineage>
        <taxon>Bacteria</taxon>
        <taxon>Pseudomonadati</taxon>
        <taxon>Pseudomonadota</taxon>
        <taxon>Alphaproteobacteria</taxon>
        <taxon>Acetobacterales</taxon>
        <taxon>Roseomonadaceae</taxon>
        <taxon>Falsiroseomonas</taxon>
    </lineage>
</organism>
<name>A0A1I3ZJW6_9PROT</name>
<dbReference type="RefSeq" id="WP_092958687.1">
    <property type="nucleotide sequence ID" value="NZ_FOSQ01000002.1"/>
</dbReference>
<sequence>MKLIHPTPAQLSTMVKAMSAVVSAEGRVPPLPVEQASIEAIQRHLLGQAAPTRAEAGPLPDDLAATIVDPDLRRLTVQLLVILSLVGRRISDEKVAVVVEAARRLGIEERGVALLQRAARGQFKRIAMSLMKGFVDWWSPSGKAGIGDWMRFIWWMLPQLHGKGTARRHAELAARYAALGQLPEGTFGRALHAFYADNDIGLPGEPKSVPWVMHEVYHVLSEYGVKLEAEMLLTAFVGGSLGENCMDQILFGLLSYQTGSPLIGGVVAEGLLDPESYFAAMARGAAMTVSVVRGWDLWAVAETDLEQLRAQYGIPPLAEQERALVGGYNGLLTGPGHSTPADWPGIGQGRPAAAMA</sequence>
<accession>A0A1I3ZJW6</accession>
<evidence type="ECO:0000313" key="1">
    <source>
        <dbReference type="EMBL" id="SFK43981.1"/>
    </source>
</evidence>
<gene>
    <name evidence="1" type="ORF">SAMN02745775_102535</name>
</gene>
<dbReference type="Proteomes" id="UP000199473">
    <property type="component" value="Unassembled WGS sequence"/>
</dbReference>
<dbReference type="AlphaFoldDB" id="A0A1I3ZJW6"/>
<dbReference type="OrthoDB" id="9775927at2"/>
<evidence type="ECO:0000313" key="2">
    <source>
        <dbReference type="Proteomes" id="UP000199473"/>
    </source>
</evidence>
<keyword evidence="2" id="KW-1185">Reference proteome</keyword>
<dbReference type="EMBL" id="FOSQ01000002">
    <property type="protein sequence ID" value="SFK43981.1"/>
    <property type="molecule type" value="Genomic_DNA"/>
</dbReference>
<evidence type="ECO:0008006" key="3">
    <source>
        <dbReference type="Google" id="ProtNLM"/>
    </source>
</evidence>